<organism evidence="7 8">
    <name type="scientific">Lichenibacterium minor</name>
    <dbReference type="NCBI Taxonomy" id="2316528"/>
    <lineage>
        <taxon>Bacteria</taxon>
        <taxon>Pseudomonadati</taxon>
        <taxon>Pseudomonadota</taxon>
        <taxon>Alphaproteobacteria</taxon>
        <taxon>Hyphomicrobiales</taxon>
        <taxon>Lichenihabitantaceae</taxon>
        <taxon>Lichenibacterium</taxon>
    </lineage>
</organism>
<protein>
    <submittedName>
        <fullName evidence="7">Sulfate ABC transporter substrate-binding protein</fullName>
    </submittedName>
</protein>
<dbReference type="NCBIfam" id="NF008022">
    <property type="entry name" value="PRK10752.1"/>
    <property type="match status" value="1"/>
</dbReference>
<dbReference type="CDD" id="cd01005">
    <property type="entry name" value="PBP2_CysP"/>
    <property type="match status" value="1"/>
</dbReference>
<keyword evidence="5" id="KW-0574">Periplasm</keyword>
<dbReference type="NCBIfam" id="NF008106">
    <property type="entry name" value="PRK10852.1"/>
    <property type="match status" value="1"/>
</dbReference>
<evidence type="ECO:0000256" key="5">
    <source>
        <dbReference type="ARBA" id="ARBA00022764"/>
    </source>
</evidence>
<evidence type="ECO:0000313" key="7">
    <source>
        <dbReference type="EMBL" id="RYC32838.1"/>
    </source>
</evidence>
<dbReference type="GO" id="GO:0042597">
    <property type="term" value="C:periplasmic space"/>
    <property type="evidence" value="ECO:0007669"/>
    <property type="project" value="UniProtKB-SubCell"/>
</dbReference>
<reference evidence="7 8" key="1">
    <citation type="submission" date="2018-12" db="EMBL/GenBank/DDBJ databases">
        <authorList>
            <person name="Grouzdev D.S."/>
            <person name="Krutkina M.S."/>
        </authorList>
    </citation>
    <scope>NUCLEOTIDE SEQUENCE [LARGE SCALE GENOMIC DNA]</scope>
    <source>
        <strain evidence="7 8">RmlP026</strain>
    </source>
</reference>
<evidence type="ECO:0000256" key="3">
    <source>
        <dbReference type="ARBA" id="ARBA00022448"/>
    </source>
</evidence>
<sequence length="339" mass="35915">MSSRSIILSGVAGLALSLGLAGTAGAATLLNVSYDPTRELYKDINKAFADEWKARTGETVTIQASHGGSGAQARSVIDGLKADVVTLALAADIDAIASKTGRIAADWQTRLPAHSAPYTSTVVLLVRKGNPKAIKDWDDLAKPGISVVTPNPKTSGGARWNFLAAWGYALKAGGGDPKKAQDFVAAIFKNAPVLDAGSRGATVSFAQRGLGDVLIAWENEAFLASEEFGRDKFDIVVPSVSVLCEPPVAVVDANVDQKGTRKEAEAYLQFLYSPAGQKIVAHDFYRPIHPEAADPADLARFPKLDLLTVDKDFGGWTKAQATYFADGGVFDQMQAANHQ</sequence>
<dbReference type="OrthoDB" id="9802127at2"/>
<evidence type="ECO:0000256" key="6">
    <source>
        <dbReference type="SAM" id="SignalP"/>
    </source>
</evidence>
<feature type="chain" id="PRO_5020373976" evidence="6">
    <location>
        <begin position="27"/>
        <end position="339"/>
    </location>
</feature>
<dbReference type="PANTHER" id="PTHR30368:SF2">
    <property type="entry name" value="SULFATE-BINDING PROTEIN"/>
    <property type="match status" value="1"/>
</dbReference>
<dbReference type="Pfam" id="PF13531">
    <property type="entry name" value="SBP_bac_11"/>
    <property type="match status" value="1"/>
</dbReference>
<gene>
    <name evidence="7" type="ORF">D3273_07085</name>
</gene>
<dbReference type="InterPro" id="IPR034408">
    <property type="entry name" value="Sulphate/thiosulphate_BS"/>
</dbReference>
<dbReference type="InterPro" id="IPR005669">
    <property type="entry name" value="Thiosulph/SO4-bd"/>
</dbReference>
<keyword evidence="4 6" id="KW-0732">Signal</keyword>
<feature type="signal peptide" evidence="6">
    <location>
        <begin position="1"/>
        <end position="26"/>
    </location>
</feature>
<comment type="similarity">
    <text evidence="2">Belongs to the prokaryotic sulfate-binding protein family.</text>
</comment>
<dbReference type="Proteomes" id="UP000290759">
    <property type="component" value="Unassembled WGS sequence"/>
</dbReference>
<accession>A0A4Q2UA53</accession>
<dbReference type="GO" id="GO:1901681">
    <property type="term" value="F:sulfur compound binding"/>
    <property type="evidence" value="ECO:0007669"/>
    <property type="project" value="InterPro"/>
</dbReference>
<keyword evidence="8" id="KW-1185">Reference proteome</keyword>
<dbReference type="PANTHER" id="PTHR30368">
    <property type="entry name" value="SULFATE-BINDING PROTEIN"/>
    <property type="match status" value="1"/>
</dbReference>
<dbReference type="SUPFAM" id="SSF53850">
    <property type="entry name" value="Periplasmic binding protein-like II"/>
    <property type="match status" value="1"/>
</dbReference>
<evidence type="ECO:0000256" key="2">
    <source>
        <dbReference type="ARBA" id="ARBA00006099"/>
    </source>
</evidence>
<dbReference type="GO" id="GO:0140104">
    <property type="term" value="F:molecular carrier activity"/>
    <property type="evidence" value="ECO:0007669"/>
    <property type="project" value="InterPro"/>
</dbReference>
<comment type="caution">
    <text evidence="7">The sequence shown here is derived from an EMBL/GenBank/DDBJ whole genome shotgun (WGS) entry which is preliminary data.</text>
</comment>
<dbReference type="AlphaFoldDB" id="A0A4Q2UA53"/>
<dbReference type="RefSeq" id="WP_129224908.1">
    <property type="nucleotide sequence ID" value="NZ_QYBB01000005.1"/>
</dbReference>
<dbReference type="EMBL" id="QYBB01000005">
    <property type="protein sequence ID" value="RYC32838.1"/>
    <property type="molecule type" value="Genomic_DNA"/>
</dbReference>
<evidence type="ECO:0000256" key="1">
    <source>
        <dbReference type="ARBA" id="ARBA00004418"/>
    </source>
</evidence>
<evidence type="ECO:0000256" key="4">
    <source>
        <dbReference type="ARBA" id="ARBA00022729"/>
    </source>
</evidence>
<dbReference type="NCBIfam" id="TIGR00971">
    <property type="entry name" value="3a0106s03"/>
    <property type="match status" value="1"/>
</dbReference>
<dbReference type="Gene3D" id="3.40.190.10">
    <property type="entry name" value="Periplasmic binding protein-like II"/>
    <property type="match status" value="2"/>
</dbReference>
<reference evidence="7 8" key="2">
    <citation type="submission" date="2019-02" db="EMBL/GenBank/DDBJ databases">
        <title>'Lichenibacterium ramalinii' gen. nov. sp. nov., 'Lichenibacterium minor' gen. nov. sp. nov.</title>
        <authorList>
            <person name="Pankratov T."/>
        </authorList>
    </citation>
    <scope>NUCLEOTIDE SEQUENCE [LARGE SCALE GENOMIC DNA]</scope>
    <source>
        <strain evidence="7 8">RmlP026</strain>
    </source>
</reference>
<dbReference type="GO" id="GO:1902358">
    <property type="term" value="P:sulfate transmembrane transport"/>
    <property type="evidence" value="ECO:0007669"/>
    <property type="project" value="InterPro"/>
</dbReference>
<evidence type="ECO:0000313" key="8">
    <source>
        <dbReference type="Proteomes" id="UP000290759"/>
    </source>
</evidence>
<dbReference type="PROSITE" id="PS00757">
    <property type="entry name" value="PROK_SULFATE_BIND_2"/>
    <property type="match status" value="1"/>
</dbReference>
<comment type="subcellular location">
    <subcellularLocation>
        <location evidence="1">Periplasm</location>
    </subcellularLocation>
</comment>
<name>A0A4Q2UA53_9HYPH</name>
<proteinExistence type="inferred from homology"/>
<keyword evidence="3" id="KW-0813">Transport</keyword>